<dbReference type="Pfam" id="PF00149">
    <property type="entry name" value="Metallophos"/>
    <property type="match status" value="1"/>
</dbReference>
<dbReference type="InterPro" id="IPR029052">
    <property type="entry name" value="Metallo-depent_PP-like"/>
</dbReference>
<dbReference type="InterPro" id="IPR004843">
    <property type="entry name" value="Calcineurin-like_PHP"/>
</dbReference>
<proteinExistence type="predicted"/>
<keyword evidence="1" id="KW-0479">Metal-binding</keyword>
<reference evidence="5 6" key="1">
    <citation type="submission" date="2023-11" db="EMBL/GenBank/DDBJ databases">
        <title>Peredibacter starrii A3.12.</title>
        <authorList>
            <person name="Mitchell R.J."/>
        </authorList>
    </citation>
    <scope>NUCLEOTIDE SEQUENCE [LARGE SCALE GENOMIC DNA]</scope>
    <source>
        <strain evidence="5 6">A3.12</strain>
    </source>
</reference>
<feature type="domain" description="Calcineurin-like phosphoesterase" evidence="4">
    <location>
        <begin position="96"/>
        <end position="257"/>
    </location>
</feature>
<dbReference type="Proteomes" id="UP001324634">
    <property type="component" value="Chromosome"/>
</dbReference>
<accession>A0AAX4HUA4</accession>
<dbReference type="EMBL" id="CP139487">
    <property type="protein sequence ID" value="WPU66981.1"/>
    <property type="molecule type" value="Genomic_DNA"/>
</dbReference>
<dbReference type="GO" id="GO:0008758">
    <property type="term" value="F:UDP-2,3-diacylglucosamine hydrolase activity"/>
    <property type="evidence" value="ECO:0007669"/>
    <property type="project" value="TreeGrafter"/>
</dbReference>
<dbReference type="AlphaFoldDB" id="A0AAX4HUA4"/>
<dbReference type="GO" id="GO:0016020">
    <property type="term" value="C:membrane"/>
    <property type="evidence" value="ECO:0007669"/>
    <property type="project" value="GOC"/>
</dbReference>
<keyword evidence="3" id="KW-0812">Transmembrane</keyword>
<dbReference type="SUPFAM" id="SSF56300">
    <property type="entry name" value="Metallo-dependent phosphatases"/>
    <property type="match status" value="1"/>
</dbReference>
<dbReference type="PANTHER" id="PTHR31302">
    <property type="entry name" value="TRANSMEMBRANE PROTEIN WITH METALLOPHOSPHOESTERASE DOMAIN-RELATED"/>
    <property type="match status" value="1"/>
</dbReference>
<evidence type="ECO:0000313" key="6">
    <source>
        <dbReference type="Proteomes" id="UP001324634"/>
    </source>
</evidence>
<keyword evidence="3" id="KW-0472">Membrane</keyword>
<dbReference type="GO" id="GO:0009245">
    <property type="term" value="P:lipid A biosynthetic process"/>
    <property type="evidence" value="ECO:0007669"/>
    <property type="project" value="TreeGrafter"/>
</dbReference>
<feature type="transmembrane region" description="Helical" evidence="3">
    <location>
        <begin position="24"/>
        <end position="48"/>
    </location>
</feature>
<gene>
    <name evidence="5" type="ORF">SOO65_09480</name>
</gene>
<dbReference type="PANTHER" id="PTHR31302:SF31">
    <property type="entry name" value="PHOSPHODIESTERASE YAEI"/>
    <property type="match status" value="1"/>
</dbReference>
<keyword evidence="3" id="KW-1133">Transmembrane helix</keyword>
<keyword evidence="6" id="KW-1185">Reference proteome</keyword>
<dbReference type="CDD" id="cd07385">
    <property type="entry name" value="MPP_YkuE_C"/>
    <property type="match status" value="1"/>
</dbReference>
<keyword evidence="2" id="KW-0378">Hydrolase</keyword>
<dbReference type="GO" id="GO:0046872">
    <property type="term" value="F:metal ion binding"/>
    <property type="evidence" value="ECO:0007669"/>
    <property type="project" value="UniProtKB-KW"/>
</dbReference>
<organism evidence="5 6">
    <name type="scientific">Peredibacter starrii</name>
    <dbReference type="NCBI Taxonomy" id="28202"/>
    <lineage>
        <taxon>Bacteria</taxon>
        <taxon>Pseudomonadati</taxon>
        <taxon>Bdellovibrionota</taxon>
        <taxon>Bacteriovoracia</taxon>
        <taxon>Bacteriovoracales</taxon>
        <taxon>Bacteriovoracaceae</taxon>
        <taxon>Peredibacter</taxon>
    </lineage>
</organism>
<evidence type="ECO:0000256" key="3">
    <source>
        <dbReference type="SAM" id="Phobius"/>
    </source>
</evidence>
<dbReference type="KEGG" id="psti:SOO65_09480"/>
<dbReference type="Gene3D" id="3.60.21.10">
    <property type="match status" value="1"/>
</dbReference>
<evidence type="ECO:0000256" key="2">
    <source>
        <dbReference type="ARBA" id="ARBA00022801"/>
    </source>
</evidence>
<protein>
    <submittedName>
        <fullName evidence="5">Metallophosphoesterase</fullName>
    </submittedName>
</protein>
<sequence>MLGLLFLLIASFPFKRLFRLQIHLAYMAMAFLTFLVVFTIVRDIAWLITGELAPISYVFILTVVSLIVGLINASRGPRVKHVKVPVNDLNENLIGFKIAQISDLHVGATIRKRYVEKVVKKINALKCHIVVLTGDIGDGNVREYREDIAPIGNLKSTYGSFFIPGNHEYYWNANEWLIVLNNLGTINLVNRGKIVKHQGADVLVAGIPDPVSRLTPNLDTKYADSASFKILLSHRPGIAPDAEKSGFHLQLSGHTHAGQFFPWTIVVKFVHKLSQGLHRVGNMWVYVNPGTGSWGPLVRLGTTPEITLLELVRSKEVRLIND</sequence>
<evidence type="ECO:0000313" key="5">
    <source>
        <dbReference type="EMBL" id="WPU66981.1"/>
    </source>
</evidence>
<evidence type="ECO:0000256" key="1">
    <source>
        <dbReference type="ARBA" id="ARBA00022723"/>
    </source>
</evidence>
<feature type="transmembrane region" description="Helical" evidence="3">
    <location>
        <begin position="54"/>
        <end position="73"/>
    </location>
</feature>
<dbReference type="InterPro" id="IPR051158">
    <property type="entry name" value="Metallophosphoesterase_sf"/>
</dbReference>
<dbReference type="RefSeq" id="WP_321399723.1">
    <property type="nucleotide sequence ID" value="NZ_CP139487.1"/>
</dbReference>
<name>A0AAX4HUA4_9BACT</name>
<evidence type="ECO:0000259" key="4">
    <source>
        <dbReference type="Pfam" id="PF00149"/>
    </source>
</evidence>